<keyword evidence="2" id="KW-0800">Toxin</keyword>
<comment type="similarity">
    <text evidence="1">Belongs to the delta endotoxin family.</text>
</comment>
<dbReference type="AlphaFoldDB" id="A0A9X7BTQ4"/>
<dbReference type="GO" id="GO:0090729">
    <property type="term" value="F:toxin activity"/>
    <property type="evidence" value="ECO:0007669"/>
    <property type="project" value="UniProtKB-KW"/>
</dbReference>
<protein>
    <recommendedName>
        <fullName evidence="5">Crystaline entomocidal protoxin</fullName>
    </recommendedName>
</protein>
<feature type="domain" description="Pesticidal crystal protein" evidence="6">
    <location>
        <begin position="6"/>
        <end position="108"/>
    </location>
</feature>
<keyword evidence="3" id="KW-0749">Sporulation</keyword>
<accession>A0A9X7BTQ4</accession>
<evidence type="ECO:0000256" key="4">
    <source>
        <dbReference type="ARBA" id="ARBA00023026"/>
    </source>
</evidence>
<evidence type="ECO:0000256" key="2">
    <source>
        <dbReference type="ARBA" id="ARBA00022656"/>
    </source>
</evidence>
<name>A0A9X7BTQ4_BACTU</name>
<dbReference type="PANTHER" id="PTHR37003">
    <property type="entry name" value="ENDOTOXIN_N DOMAIN-CONTAINING PROTEIN-RELATED"/>
    <property type="match status" value="1"/>
</dbReference>
<dbReference type="Gene3D" id="1.20.190.10">
    <property type="entry name" value="Pesticidal crystal protein, N-terminal domain"/>
    <property type="match status" value="1"/>
</dbReference>
<evidence type="ECO:0000256" key="5">
    <source>
        <dbReference type="ARBA" id="ARBA00029653"/>
    </source>
</evidence>
<dbReference type="Pfam" id="PF03945">
    <property type="entry name" value="Endotoxin_N"/>
    <property type="match status" value="1"/>
</dbReference>
<evidence type="ECO:0000313" key="7">
    <source>
        <dbReference type="EMBL" id="PGH78039.1"/>
    </source>
</evidence>
<dbReference type="InterPro" id="IPR005639">
    <property type="entry name" value="Pest_crys_dom_I"/>
</dbReference>
<organism evidence="7 8">
    <name type="scientific">Bacillus thuringiensis</name>
    <dbReference type="NCBI Taxonomy" id="1428"/>
    <lineage>
        <taxon>Bacteria</taxon>
        <taxon>Bacillati</taxon>
        <taxon>Bacillota</taxon>
        <taxon>Bacilli</taxon>
        <taxon>Bacillales</taxon>
        <taxon>Bacillaceae</taxon>
        <taxon>Bacillus</taxon>
        <taxon>Bacillus cereus group</taxon>
    </lineage>
</organism>
<comment type="caution">
    <text evidence="7">The sequence shown here is derived from an EMBL/GenBank/DDBJ whole genome shotgun (WGS) entry which is preliminary data.</text>
</comment>
<dbReference type="InterPro" id="IPR038979">
    <property type="entry name" value="Pest_crys"/>
</dbReference>
<keyword evidence="4" id="KW-0843">Virulence</keyword>
<gene>
    <name evidence="7" type="ORF">CN899_29225</name>
</gene>
<evidence type="ECO:0000256" key="1">
    <source>
        <dbReference type="ARBA" id="ARBA00007819"/>
    </source>
</evidence>
<dbReference type="GO" id="GO:0001907">
    <property type="term" value="P:symbiont-mediated killing of host cell"/>
    <property type="evidence" value="ECO:0007669"/>
    <property type="project" value="InterPro"/>
</dbReference>
<dbReference type="GO" id="GO:0030435">
    <property type="term" value="P:sporulation resulting in formation of a cellular spore"/>
    <property type="evidence" value="ECO:0007669"/>
    <property type="project" value="UniProtKB-KW"/>
</dbReference>
<reference evidence="7 8" key="1">
    <citation type="submission" date="2017-09" db="EMBL/GenBank/DDBJ databases">
        <title>Large-scale bioinformatics analysis of Bacillus genomes uncovers conserved roles of natural products in bacterial physiology.</title>
        <authorList>
            <consortium name="Agbiome Team Llc"/>
            <person name="Bleich R.M."/>
            <person name="Grubbs K.J."/>
            <person name="Santa Maria K.C."/>
            <person name="Allen S.E."/>
            <person name="Farag S."/>
            <person name="Shank E.A."/>
            <person name="Bowers A."/>
        </authorList>
    </citation>
    <scope>NUCLEOTIDE SEQUENCE [LARGE SCALE GENOMIC DNA]</scope>
    <source>
        <strain evidence="7 8">AFS058004</strain>
    </source>
</reference>
<dbReference type="Proteomes" id="UP000222944">
    <property type="component" value="Unassembled WGS sequence"/>
</dbReference>
<evidence type="ECO:0000313" key="8">
    <source>
        <dbReference type="Proteomes" id="UP000222944"/>
    </source>
</evidence>
<proteinExistence type="inferred from homology"/>
<evidence type="ECO:0000256" key="3">
    <source>
        <dbReference type="ARBA" id="ARBA00022969"/>
    </source>
</evidence>
<dbReference type="SUPFAM" id="SSF56849">
    <property type="entry name" value="delta-Endotoxin (insectocide), N-terminal domain"/>
    <property type="match status" value="1"/>
</dbReference>
<evidence type="ECO:0000259" key="6">
    <source>
        <dbReference type="Pfam" id="PF03945"/>
    </source>
</evidence>
<dbReference type="InterPro" id="IPR036716">
    <property type="entry name" value="Pest_crys_N_sf"/>
</dbReference>
<sequence length="456" mass="51475">MTQRLPQFEIDGYEEVSLPLFAEICTLHLTLLKDGVLMGPRWGLTTDDVKYYRDEFYRLTSNYNSRAVELYNRGFSNASNSLDFKKVVVYKTTMNEYALDLVYLWSLMRYEGITPSVSRSLWNFVGNRTYIPISKSDWNAQYKLMNGVVNSLLKSVTFRSSHIKFNGVWPKYRLQENITGWMGATQLDTDYIYQAPQSVPKDAVIAPGGGVKEKWHIKIGDTVVIPQPWYLPIKPIAYDGYYIRTISAYPTFIFPPNLDFSLGSKLELSVPNHTMAHGGNIILGFAPDNTKEFFTTGQHTFPQKGSYTIPPLQYTTINNPSQAFLNETLDQGTDGVLSLTGAANTNVIQYNINMLNVDQNKKYVLFLRIGGPGNINAIIKNAGQQSDVPSKRLGVFNNPNLYGWKDFVSTGFTFKLDDMGLPIPPVGLVLRKTNDAGMRILQVMIIPESDFKILIP</sequence>
<dbReference type="PANTHER" id="PTHR37003:SF2">
    <property type="entry name" value="PESTICIDAL CRYSTAL PROTEIN N-TERMINAL DOMAIN-CONTAINING PROTEIN"/>
    <property type="match status" value="1"/>
</dbReference>
<dbReference type="EMBL" id="NUFN01000060">
    <property type="protein sequence ID" value="PGH78039.1"/>
    <property type="molecule type" value="Genomic_DNA"/>
</dbReference>